<dbReference type="InterPro" id="IPR038332">
    <property type="entry name" value="PPE_sf"/>
</dbReference>
<sequence length="446" mass="42471">MPVYPLLPPDVNSARLNGGPGVGSQLLSATTYETLGAVVTDAAAELTASLTFLAAAGWQGPTGAAAAASFLPHAAWMVQEAATLVKTGASQTAAAAAFQAAVLATPTVPHIAENQLEHVTLQSTNILGINTIPIATNRTIYGTMWTEAGAAMEGYQAAGGAAAVPLPATVPPPVTTGAGAISTAVGIGISAATGGAVAAMSAAGTVGSAAGGAASAAGTVAPLAAQAGQGAQAAKGGTMAPPGTPGTATPGKEDPMAQLTQLASSAPQAASSLPQAAQAPLQAGQGVISQGQGLISPLQSAMSGSGLGSPATPGMGGMNPGMMPNAFGNHQAERSAIKPAGVTRGAGLGGVGSGYKVPSGWRAAAESFGTSPAAGPATGRGGTAFGAPGAGAQGGGGAPGMFPGGAGAHRGSESRYRGGSIDWDEDPFGVEDDDDLPLTLAGGRGS</sequence>
<evidence type="ECO:0000313" key="5">
    <source>
        <dbReference type="Proteomes" id="UP000045782"/>
    </source>
</evidence>
<reference evidence="4 5" key="1">
    <citation type="submission" date="2015-03" db="EMBL/GenBank/DDBJ databases">
        <authorList>
            <person name="Murphy D."/>
        </authorList>
    </citation>
    <scope>NUCLEOTIDE SEQUENCE [LARGE SCALE GENOMIC DNA]</scope>
    <source>
        <strain evidence="4 5">PAP088</strain>
    </source>
</reference>
<organism evidence="4 5">
    <name type="scientific">Mycobacteroides abscessus</name>
    <dbReference type="NCBI Taxonomy" id="36809"/>
    <lineage>
        <taxon>Bacteria</taxon>
        <taxon>Bacillati</taxon>
        <taxon>Actinomycetota</taxon>
        <taxon>Actinomycetes</taxon>
        <taxon>Mycobacteriales</taxon>
        <taxon>Mycobacteriaceae</taxon>
        <taxon>Mycobacteroides</taxon>
    </lineage>
</organism>
<feature type="domain" description="PPE" evidence="3">
    <location>
        <begin position="4"/>
        <end position="166"/>
    </location>
</feature>
<dbReference type="GO" id="GO:0052572">
    <property type="term" value="P:response to host immune response"/>
    <property type="evidence" value="ECO:0007669"/>
    <property type="project" value="TreeGrafter"/>
</dbReference>
<dbReference type="InterPro" id="IPR000030">
    <property type="entry name" value="PPE_dom"/>
</dbReference>
<dbReference type="PANTHER" id="PTHR46766">
    <property type="entry name" value="GLUTAMINE-RICH PROTEIN 2"/>
    <property type="match status" value="1"/>
</dbReference>
<dbReference type="RefSeq" id="WP_052619142.1">
    <property type="nucleotide sequence ID" value="NZ_CSWP01000009.1"/>
</dbReference>
<dbReference type="SUPFAM" id="SSF140459">
    <property type="entry name" value="PE/PPE dimer-like"/>
    <property type="match status" value="1"/>
</dbReference>
<feature type="region of interest" description="Disordered" evidence="2">
    <location>
        <begin position="232"/>
        <end position="254"/>
    </location>
</feature>
<dbReference type="Proteomes" id="UP000045782">
    <property type="component" value="Unassembled WGS sequence"/>
</dbReference>
<feature type="region of interest" description="Disordered" evidence="2">
    <location>
        <begin position="387"/>
        <end position="446"/>
    </location>
</feature>
<dbReference type="AlphaFoldDB" id="A0A0U0ZT97"/>
<gene>
    <name evidence="4" type="ORF">ERS075579_04118</name>
</gene>
<evidence type="ECO:0000256" key="2">
    <source>
        <dbReference type="SAM" id="MobiDB-lite"/>
    </source>
</evidence>
<comment type="similarity">
    <text evidence="1">Belongs to the mycobacterial PPE family.</text>
</comment>
<dbReference type="Gene3D" id="1.20.1260.20">
    <property type="entry name" value="PPE superfamily"/>
    <property type="match status" value="1"/>
</dbReference>
<accession>A0A0U0ZT97</accession>
<feature type="compositionally biased region" description="Gly residues" evidence="2">
    <location>
        <begin position="387"/>
        <end position="408"/>
    </location>
</feature>
<dbReference type="EMBL" id="CSWP01000009">
    <property type="protein sequence ID" value="CPV66947.1"/>
    <property type="molecule type" value="Genomic_DNA"/>
</dbReference>
<feature type="compositionally biased region" description="Acidic residues" evidence="2">
    <location>
        <begin position="422"/>
        <end position="436"/>
    </location>
</feature>
<proteinExistence type="inferred from homology"/>
<dbReference type="Pfam" id="PF00823">
    <property type="entry name" value="PPE"/>
    <property type="match status" value="1"/>
</dbReference>
<evidence type="ECO:0000313" key="4">
    <source>
        <dbReference type="EMBL" id="CPV66947.1"/>
    </source>
</evidence>
<evidence type="ECO:0000259" key="3">
    <source>
        <dbReference type="Pfam" id="PF00823"/>
    </source>
</evidence>
<dbReference type="PANTHER" id="PTHR46766:SF1">
    <property type="entry name" value="GLUTAMINE-RICH PROTEIN 2"/>
    <property type="match status" value="1"/>
</dbReference>
<feature type="compositionally biased region" description="Low complexity" evidence="2">
    <location>
        <begin position="232"/>
        <end position="250"/>
    </location>
</feature>
<evidence type="ECO:0000256" key="1">
    <source>
        <dbReference type="ARBA" id="ARBA00010652"/>
    </source>
</evidence>
<name>A0A0U0ZT97_9MYCO</name>
<protein>
    <submittedName>
        <fullName evidence="4">Conserved protein of uncharacterized function, PPE family protein</fullName>
    </submittedName>
</protein>